<evidence type="ECO:0000313" key="8">
    <source>
        <dbReference type="Proteomes" id="UP000184147"/>
    </source>
</evidence>
<dbReference type="GO" id="GO:0030313">
    <property type="term" value="C:cell envelope"/>
    <property type="evidence" value="ECO:0007669"/>
    <property type="project" value="UniProtKB-SubCell"/>
</dbReference>
<reference evidence="7 8" key="1">
    <citation type="submission" date="2016-11" db="EMBL/GenBank/DDBJ databases">
        <authorList>
            <person name="Jaros S."/>
            <person name="Januszkiewicz K."/>
            <person name="Wedrychowicz H."/>
        </authorList>
    </citation>
    <scope>NUCLEOTIDE SEQUENCE [LARGE SCALE GENOMIC DNA]</scope>
    <source>
        <strain evidence="7 8">DSM 25660</strain>
    </source>
</reference>
<feature type="domain" description="Thioredoxin" evidence="6">
    <location>
        <begin position="187"/>
        <end position="330"/>
    </location>
</feature>
<dbReference type="GO" id="GO:0017004">
    <property type="term" value="P:cytochrome complex assembly"/>
    <property type="evidence" value="ECO:0007669"/>
    <property type="project" value="UniProtKB-KW"/>
</dbReference>
<dbReference type="Proteomes" id="UP000184147">
    <property type="component" value="Unassembled WGS sequence"/>
</dbReference>
<evidence type="ECO:0000256" key="3">
    <source>
        <dbReference type="ARBA" id="ARBA00023157"/>
    </source>
</evidence>
<evidence type="ECO:0000256" key="2">
    <source>
        <dbReference type="ARBA" id="ARBA00022748"/>
    </source>
</evidence>
<sequence length="330" mass="37379">MKKMLGFIAVLCSTLVWAQDQVALKFEITNRIGDVVYIKNSMGKDVQQINVNDKGFFEARFGVAEGMYFLFDGAEYARLFLKNGFDLTAQLDAKAFDATLKFSGKGAPENNFLADKTRQDATVEAEFMKLETDEAVNQFCEQQKNAIYQKLEAGTFDPKFVSNVKLMAVQELMQLKMYFKESKAKSKMNGTKAPNFEYVDVTGKKVKLEDFKGQYVYIDIWATWCGPCRAEIPALKQTEAKYHGKKIAFVSISVDVDKDFEKWKKFVAEKQLGGTQLFADKNWESDFMKHFGVTSIPRFLLIDPQGNVVNADANRPSDPKLTAILDKLPL</sequence>
<protein>
    <submittedName>
        <fullName evidence="7">Thiol-disulfide isomerase or thioredoxin</fullName>
    </submittedName>
</protein>
<evidence type="ECO:0000313" key="7">
    <source>
        <dbReference type="EMBL" id="SHE81395.1"/>
    </source>
</evidence>
<dbReference type="RefSeq" id="WP_073360760.1">
    <property type="nucleotide sequence ID" value="NZ_FQVQ01000001.1"/>
</dbReference>
<dbReference type="InterPro" id="IPR013740">
    <property type="entry name" value="Redoxin"/>
</dbReference>
<keyword evidence="4" id="KW-0676">Redox-active center</keyword>
<comment type="subcellular location">
    <subcellularLocation>
        <location evidence="1">Cell envelope</location>
    </subcellularLocation>
</comment>
<evidence type="ECO:0000256" key="1">
    <source>
        <dbReference type="ARBA" id="ARBA00004196"/>
    </source>
</evidence>
<dbReference type="PROSITE" id="PS51352">
    <property type="entry name" value="THIOREDOXIN_2"/>
    <property type="match status" value="1"/>
</dbReference>
<evidence type="ECO:0000259" key="6">
    <source>
        <dbReference type="PROSITE" id="PS51352"/>
    </source>
</evidence>
<dbReference type="GO" id="GO:0016853">
    <property type="term" value="F:isomerase activity"/>
    <property type="evidence" value="ECO:0007669"/>
    <property type="project" value="UniProtKB-KW"/>
</dbReference>
<accession>A0A1M4WJM1</accession>
<dbReference type="AlphaFoldDB" id="A0A1M4WJM1"/>
<dbReference type="OrthoDB" id="743079at2"/>
<dbReference type="InterPro" id="IPR050553">
    <property type="entry name" value="Thioredoxin_ResA/DsbE_sf"/>
</dbReference>
<feature type="chain" id="PRO_5012002241" evidence="5">
    <location>
        <begin position="19"/>
        <end position="330"/>
    </location>
</feature>
<keyword evidence="3" id="KW-1015">Disulfide bond</keyword>
<dbReference type="EMBL" id="FQVQ01000001">
    <property type="protein sequence ID" value="SHE81395.1"/>
    <property type="molecule type" value="Genomic_DNA"/>
</dbReference>
<name>A0A1M4WJM1_9FLAO</name>
<dbReference type="Pfam" id="PF08534">
    <property type="entry name" value="Redoxin"/>
    <property type="match status" value="1"/>
</dbReference>
<evidence type="ECO:0000256" key="5">
    <source>
        <dbReference type="SAM" id="SignalP"/>
    </source>
</evidence>
<dbReference type="InterPro" id="IPR013766">
    <property type="entry name" value="Thioredoxin_domain"/>
</dbReference>
<dbReference type="SUPFAM" id="SSF52833">
    <property type="entry name" value="Thioredoxin-like"/>
    <property type="match status" value="1"/>
</dbReference>
<gene>
    <name evidence="7" type="ORF">SAMN05444377_101319</name>
</gene>
<keyword evidence="7" id="KW-0413">Isomerase</keyword>
<dbReference type="GO" id="GO:0016491">
    <property type="term" value="F:oxidoreductase activity"/>
    <property type="evidence" value="ECO:0007669"/>
    <property type="project" value="InterPro"/>
</dbReference>
<proteinExistence type="predicted"/>
<dbReference type="PANTHER" id="PTHR42852">
    <property type="entry name" value="THIOL:DISULFIDE INTERCHANGE PROTEIN DSBE"/>
    <property type="match status" value="1"/>
</dbReference>
<dbReference type="PANTHER" id="PTHR42852:SF6">
    <property type="entry name" value="THIOL:DISULFIDE INTERCHANGE PROTEIN DSBE"/>
    <property type="match status" value="1"/>
</dbReference>
<evidence type="ECO:0000256" key="4">
    <source>
        <dbReference type="ARBA" id="ARBA00023284"/>
    </source>
</evidence>
<keyword evidence="2" id="KW-0201">Cytochrome c-type biogenesis</keyword>
<organism evidence="7 8">
    <name type="scientific">Flavobacterium fontis</name>
    <dbReference type="NCBI Taxonomy" id="1124188"/>
    <lineage>
        <taxon>Bacteria</taxon>
        <taxon>Pseudomonadati</taxon>
        <taxon>Bacteroidota</taxon>
        <taxon>Flavobacteriia</taxon>
        <taxon>Flavobacteriales</taxon>
        <taxon>Flavobacteriaceae</taxon>
        <taxon>Flavobacterium</taxon>
    </lineage>
</organism>
<dbReference type="STRING" id="1124188.SAMN05444377_101319"/>
<keyword evidence="5" id="KW-0732">Signal</keyword>
<keyword evidence="8" id="KW-1185">Reference proteome</keyword>
<feature type="signal peptide" evidence="5">
    <location>
        <begin position="1"/>
        <end position="18"/>
    </location>
</feature>
<dbReference type="CDD" id="cd02966">
    <property type="entry name" value="TlpA_like_family"/>
    <property type="match status" value="1"/>
</dbReference>
<dbReference type="InterPro" id="IPR036249">
    <property type="entry name" value="Thioredoxin-like_sf"/>
</dbReference>
<dbReference type="Gene3D" id="3.40.30.10">
    <property type="entry name" value="Glutaredoxin"/>
    <property type="match status" value="1"/>
</dbReference>